<dbReference type="CDD" id="cd06533">
    <property type="entry name" value="Glyco_transf_WecG_TagA"/>
    <property type="match status" value="1"/>
</dbReference>
<dbReference type="NCBIfam" id="TIGR00696">
    <property type="entry name" value="wecG_tagA_cpsF"/>
    <property type="match status" value="1"/>
</dbReference>
<keyword evidence="1 5" id="KW-0328">Glycosyltransferase</keyword>
<evidence type="ECO:0000256" key="3">
    <source>
        <dbReference type="ARBA" id="ARBA00022944"/>
    </source>
</evidence>
<dbReference type="EC" id="2.4.1.187" evidence="5"/>
<dbReference type="AlphaFoldDB" id="Q0AUE3"/>
<dbReference type="CAZy" id="GT26">
    <property type="family name" value="Glycosyltransferase Family 26"/>
</dbReference>
<dbReference type="eggNOG" id="COG1922">
    <property type="taxonomic scope" value="Bacteria"/>
</dbReference>
<evidence type="ECO:0000313" key="7">
    <source>
        <dbReference type="Proteomes" id="UP000001968"/>
    </source>
</evidence>
<dbReference type="PANTHER" id="PTHR34136:SF1">
    <property type="entry name" value="UDP-N-ACETYL-D-MANNOSAMINURONIC ACID TRANSFERASE"/>
    <property type="match status" value="1"/>
</dbReference>
<dbReference type="HOGENOM" id="CLU_063203_3_1_9"/>
<dbReference type="RefSeq" id="WP_011641745.1">
    <property type="nucleotide sequence ID" value="NC_008346.1"/>
</dbReference>
<dbReference type="PANTHER" id="PTHR34136">
    <property type="match status" value="1"/>
</dbReference>
<keyword evidence="7" id="KW-1185">Reference proteome</keyword>
<dbReference type="OrthoDB" id="9771846at2"/>
<keyword evidence="2 5" id="KW-0808">Transferase</keyword>
<proteinExistence type="inferred from homology"/>
<dbReference type="KEGG" id="swo:Swol_2372"/>
<keyword evidence="3 5" id="KW-0777">Teichoic acid biosynthesis</keyword>
<gene>
    <name evidence="6" type="ordered locus">Swol_2372</name>
</gene>
<dbReference type="STRING" id="335541.Swol_2372"/>
<organism evidence="6 7">
    <name type="scientific">Syntrophomonas wolfei subsp. wolfei (strain DSM 2245B / Goettingen)</name>
    <dbReference type="NCBI Taxonomy" id="335541"/>
    <lineage>
        <taxon>Bacteria</taxon>
        <taxon>Bacillati</taxon>
        <taxon>Bacillota</taxon>
        <taxon>Clostridia</taxon>
        <taxon>Eubacteriales</taxon>
        <taxon>Syntrophomonadaceae</taxon>
        <taxon>Syntrophomonas</taxon>
    </lineage>
</organism>
<dbReference type="HAMAP" id="MF_02070">
    <property type="entry name" value="TagA_TarA"/>
    <property type="match status" value="1"/>
</dbReference>
<dbReference type="InterPro" id="IPR004629">
    <property type="entry name" value="WecG_TagA_CpsF"/>
</dbReference>
<evidence type="ECO:0000256" key="5">
    <source>
        <dbReference type="HAMAP-Rule" id="MF_02070"/>
    </source>
</evidence>
<accession>Q0AUE3</accession>
<sequence>MKNKTQSRINILGCQIDKVNMDQALAFIEKSIKGNIPSHIITVNAEIVYQAHKDQQLREVINSASLNTPDGIGIVWAARQLGVTLKERVTGIDLLDRICSIAPARGWKVFFLGAAPGVAEQAASKLLDKYPGLDIVGMENGYFKEEEEKAVIAKIKALSPHILFIGLGAPKQEYFIRRNLKLLGVPVCIGVGGSFDVLAGIKKRAPRFFIKLNLEWLYRLLAEPSRFKRQLALPRFAWLVLKQKVTRGRFSCH</sequence>
<dbReference type="Pfam" id="PF03808">
    <property type="entry name" value="Glyco_tran_WecG"/>
    <property type="match status" value="1"/>
</dbReference>
<evidence type="ECO:0000256" key="1">
    <source>
        <dbReference type="ARBA" id="ARBA00022676"/>
    </source>
</evidence>
<dbReference type="Proteomes" id="UP000001968">
    <property type="component" value="Chromosome"/>
</dbReference>
<evidence type="ECO:0000313" key="6">
    <source>
        <dbReference type="EMBL" id="ABI69661.1"/>
    </source>
</evidence>
<dbReference type="GO" id="GO:0047244">
    <property type="term" value="F:N-acetylglucosaminyldiphosphoundecaprenol N-acetyl-beta-D-mannosaminyltransferase activity"/>
    <property type="evidence" value="ECO:0007669"/>
    <property type="project" value="UniProtKB-UniRule"/>
</dbReference>
<dbReference type="GO" id="GO:0071555">
    <property type="term" value="P:cell wall organization"/>
    <property type="evidence" value="ECO:0007669"/>
    <property type="project" value="UniProtKB-KW"/>
</dbReference>
<evidence type="ECO:0000256" key="4">
    <source>
        <dbReference type="ARBA" id="ARBA00023316"/>
    </source>
</evidence>
<keyword evidence="4 5" id="KW-0961">Cell wall biogenesis/degradation</keyword>
<dbReference type="UniPathway" id="UPA00632"/>
<comment type="similarity">
    <text evidence="5">Belongs to the glycosyltransferase 26 family. TagA/TarA subfamily.</text>
</comment>
<comment type="function">
    <text evidence="5">Catalyzes the conversion of GlcNAc-PP-undecaprenol into ManNAc-GlcNAc-PP-undecaprenol, the first committed lipid intermediate in the de novo synthesis of teichoic acid.</text>
</comment>
<protein>
    <recommendedName>
        <fullName evidence="5">N-acetylglucosaminyldiphosphoundecaprenol N-acetyl-beta-D-mannosaminyltransferase</fullName>
        <ecNumber evidence="5">2.4.1.187</ecNumber>
    </recommendedName>
    <alternativeName>
        <fullName evidence="5">N-acetylmannosaminyltransferase</fullName>
    </alternativeName>
    <alternativeName>
        <fullName evidence="5">UDP-N-acetylmannosamine transferase</fullName>
    </alternativeName>
    <alternativeName>
        <fullName evidence="5">UDP-N-acetylmannosamine:N-acetylglucosaminyl pyrophosphorylundecaprenol N-acetylmannosaminyltransferase</fullName>
    </alternativeName>
</protein>
<dbReference type="GO" id="GO:0019350">
    <property type="term" value="P:teichoic acid biosynthetic process"/>
    <property type="evidence" value="ECO:0007669"/>
    <property type="project" value="UniProtKB-UniRule"/>
</dbReference>
<name>Q0AUE3_SYNWW</name>
<comment type="pathway">
    <text evidence="5">Cell wall biogenesis; teichoic acid biosynthesis.</text>
</comment>
<reference evidence="7" key="1">
    <citation type="journal article" date="2010" name="Environ. Microbiol.">
        <title>The genome of Syntrophomonas wolfei: new insights into syntrophic metabolism and biohydrogen production.</title>
        <authorList>
            <person name="Sieber J.R."/>
            <person name="Sims D.R."/>
            <person name="Han C."/>
            <person name="Kim E."/>
            <person name="Lykidis A."/>
            <person name="Lapidus A.L."/>
            <person name="McDonnald E."/>
            <person name="Rohlin L."/>
            <person name="Culley D.E."/>
            <person name="Gunsalus R."/>
            <person name="McInerney M.J."/>
        </authorList>
    </citation>
    <scope>NUCLEOTIDE SEQUENCE [LARGE SCALE GENOMIC DNA]</scope>
    <source>
        <strain evidence="7">DSM 2245B / Goettingen</strain>
    </source>
</reference>
<dbReference type="EMBL" id="CP000448">
    <property type="protein sequence ID" value="ABI69661.1"/>
    <property type="molecule type" value="Genomic_DNA"/>
</dbReference>
<comment type="catalytic activity">
    <reaction evidence="5">
        <text>UDP-N-acetyl-alpha-D-mannosamine + N-acetyl-alpha-D-glucosaminyl-di-trans,octa-cis-undecaprenyl diphosphate = N-acetyl-beta-D-mannosaminyl-(1-&gt;4)-N-acetyl-alpha-D-glucosaminyl di-trans,octa-cis-undecaprenyl diphosphate + UDP + H(+)</text>
        <dbReference type="Rhea" id="RHEA:16053"/>
        <dbReference type="ChEBI" id="CHEBI:15378"/>
        <dbReference type="ChEBI" id="CHEBI:58223"/>
        <dbReference type="ChEBI" id="CHEBI:62959"/>
        <dbReference type="ChEBI" id="CHEBI:68623"/>
        <dbReference type="ChEBI" id="CHEBI:132210"/>
        <dbReference type="EC" id="2.4.1.187"/>
    </reaction>
</comment>
<dbReference type="InterPro" id="IPR034714">
    <property type="entry name" value="TagA_TarA"/>
</dbReference>
<evidence type="ECO:0000256" key="2">
    <source>
        <dbReference type="ARBA" id="ARBA00022679"/>
    </source>
</evidence>